<gene>
    <name evidence="1" type="ORF">GGX14DRAFT_185147</name>
</gene>
<sequence length="315" mass="34274">MVISGDGPTCRPITLQQRAARRRWVERQMDWQIMGVSTSMWKGSLFIDYLFQFPSVWTDGSGNTFCEWIDNNLWSTPAYMPTTWVPASTQIGRCYPSLANSRSIGIPVLEQRANEYKQSSFYVTEQILDPAVLTTAPGIVNSGTFRGLCPSSQIGVLRSLAMITPFMNSLPARNAFIQTNNCIRGVYTTWYTAYAANAPPNTVPSAATFIQEYDAWVKSIVSGIQGAVTSQMSTLLPLYNGGDDTAVNVKLSTNAVISAWSKLNPPVPAGTGWTPTNNLNTGIGSALISVTSVGTADLRTLAANVPQINWLNSLP</sequence>
<evidence type="ECO:0000313" key="1">
    <source>
        <dbReference type="EMBL" id="KAJ7198005.1"/>
    </source>
</evidence>
<accession>A0AAD6Y2I8</accession>
<reference evidence="1" key="1">
    <citation type="submission" date="2023-03" db="EMBL/GenBank/DDBJ databases">
        <title>Massive genome expansion in bonnet fungi (Mycena s.s.) driven by repeated elements and novel gene families across ecological guilds.</title>
        <authorList>
            <consortium name="Lawrence Berkeley National Laboratory"/>
            <person name="Harder C.B."/>
            <person name="Miyauchi S."/>
            <person name="Viragh M."/>
            <person name="Kuo A."/>
            <person name="Thoen E."/>
            <person name="Andreopoulos B."/>
            <person name="Lu D."/>
            <person name="Skrede I."/>
            <person name="Drula E."/>
            <person name="Henrissat B."/>
            <person name="Morin E."/>
            <person name="Kohler A."/>
            <person name="Barry K."/>
            <person name="LaButti K."/>
            <person name="Morin E."/>
            <person name="Salamov A."/>
            <person name="Lipzen A."/>
            <person name="Mereny Z."/>
            <person name="Hegedus B."/>
            <person name="Baldrian P."/>
            <person name="Stursova M."/>
            <person name="Weitz H."/>
            <person name="Taylor A."/>
            <person name="Grigoriev I.V."/>
            <person name="Nagy L.G."/>
            <person name="Martin F."/>
            <person name="Kauserud H."/>
        </authorList>
    </citation>
    <scope>NUCLEOTIDE SEQUENCE</scope>
    <source>
        <strain evidence="1">9144</strain>
    </source>
</reference>
<dbReference type="AlphaFoldDB" id="A0AAD6Y2I8"/>
<proteinExistence type="predicted"/>
<name>A0AAD6Y2I8_9AGAR</name>
<keyword evidence="2" id="KW-1185">Reference proteome</keyword>
<evidence type="ECO:0000313" key="2">
    <source>
        <dbReference type="Proteomes" id="UP001219525"/>
    </source>
</evidence>
<dbReference type="EMBL" id="JARJCW010000075">
    <property type="protein sequence ID" value="KAJ7198005.1"/>
    <property type="molecule type" value="Genomic_DNA"/>
</dbReference>
<organism evidence="1 2">
    <name type="scientific">Mycena pura</name>
    <dbReference type="NCBI Taxonomy" id="153505"/>
    <lineage>
        <taxon>Eukaryota</taxon>
        <taxon>Fungi</taxon>
        <taxon>Dikarya</taxon>
        <taxon>Basidiomycota</taxon>
        <taxon>Agaricomycotina</taxon>
        <taxon>Agaricomycetes</taxon>
        <taxon>Agaricomycetidae</taxon>
        <taxon>Agaricales</taxon>
        <taxon>Marasmiineae</taxon>
        <taxon>Mycenaceae</taxon>
        <taxon>Mycena</taxon>
    </lineage>
</organism>
<protein>
    <submittedName>
        <fullName evidence="1">Uncharacterized protein</fullName>
    </submittedName>
</protein>
<dbReference type="Proteomes" id="UP001219525">
    <property type="component" value="Unassembled WGS sequence"/>
</dbReference>
<comment type="caution">
    <text evidence="1">The sequence shown here is derived from an EMBL/GenBank/DDBJ whole genome shotgun (WGS) entry which is preliminary data.</text>
</comment>